<evidence type="ECO:0000313" key="2">
    <source>
        <dbReference type="EMBL" id="RAL17630.1"/>
    </source>
</evidence>
<dbReference type="AlphaFoldDB" id="A0A395IBP5"/>
<protein>
    <submittedName>
        <fullName evidence="2">Uncharacterized protein</fullName>
    </submittedName>
</protein>
<dbReference type="EMBL" id="KZ824267">
    <property type="protein sequence ID" value="RAL17630.1"/>
    <property type="molecule type" value="Genomic_DNA"/>
</dbReference>
<reference evidence="2 3" key="1">
    <citation type="submission" date="2018-02" db="EMBL/GenBank/DDBJ databases">
        <title>The genomes of Aspergillus section Nigri reveals drivers in fungal speciation.</title>
        <authorList>
            <consortium name="DOE Joint Genome Institute"/>
            <person name="Vesth T.C."/>
            <person name="Nybo J."/>
            <person name="Theobald S."/>
            <person name="Brandl J."/>
            <person name="Frisvad J.C."/>
            <person name="Nielsen K.F."/>
            <person name="Lyhne E.K."/>
            <person name="Kogle M.E."/>
            <person name="Kuo A."/>
            <person name="Riley R."/>
            <person name="Clum A."/>
            <person name="Nolan M."/>
            <person name="Lipzen A."/>
            <person name="Salamov A."/>
            <person name="Henrissat B."/>
            <person name="Wiebenga A."/>
            <person name="De vries R.P."/>
            <person name="Grigoriev I.V."/>
            <person name="Mortensen U.H."/>
            <person name="Andersen M.R."/>
            <person name="Baker S.E."/>
        </authorList>
    </citation>
    <scope>NUCLEOTIDE SEQUENCE [LARGE SCALE GENOMIC DNA]</scope>
    <source>
        <strain evidence="2 3">CBS 101889</strain>
    </source>
</reference>
<keyword evidence="3" id="KW-1185">Reference proteome</keyword>
<feature type="region of interest" description="Disordered" evidence="1">
    <location>
        <begin position="62"/>
        <end position="91"/>
    </location>
</feature>
<name>A0A395IBP5_ASPHC</name>
<evidence type="ECO:0000313" key="3">
    <source>
        <dbReference type="Proteomes" id="UP000248961"/>
    </source>
</evidence>
<feature type="compositionally biased region" description="Polar residues" evidence="1">
    <location>
        <begin position="74"/>
        <end position="84"/>
    </location>
</feature>
<gene>
    <name evidence="2" type="ORF">BO97DRAFT_419867</name>
</gene>
<evidence type="ECO:0000256" key="1">
    <source>
        <dbReference type="SAM" id="MobiDB-lite"/>
    </source>
</evidence>
<dbReference type="RefSeq" id="XP_025556784.1">
    <property type="nucleotide sequence ID" value="XM_025696601.1"/>
</dbReference>
<proteinExistence type="predicted"/>
<dbReference type="OrthoDB" id="4531270at2759"/>
<accession>A0A395IBP5</accession>
<dbReference type="Proteomes" id="UP000248961">
    <property type="component" value="Unassembled WGS sequence"/>
</dbReference>
<organism evidence="2 3">
    <name type="scientific">Aspergillus homomorphus (strain CBS 101889)</name>
    <dbReference type="NCBI Taxonomy" id="1450537"/>
    <lineage>
        <taxon>Eukaryota</taxon>
        <taxon>Fungi</taxon>
        <taxon>Dikarya</taxon>
        <taxon>Ascomycota</taxon>
        <taxon>Pezizomycotina</taxon>
        <taxon>Eurotiomycetes</taxon>
        <taxon>Eurotiomycetidae</taxon>
        <taxon>Eurotiales</taxon>
        <taxon>Aspergillaceae</taxon>
        <taxon>Aspergillus</taxon>
        <taxon>Aspergillus subgen. Circumdati</taxon>
    </lineage>
</organism>
<dbReference type="GeneID" id="37200890"/>
<sequence>MSQDPYETHDGGSDIVGFTTAAAGANSAFSNPMGAVLNAQATYHTHQCIKLRLKGIEGALQDEATGDQRRREWSSPQMRASGQPQRMDLFN</sequence>
<dbReference type="VEuPathDB" id="FungiDB:BO97DRAFT_419867"/>